<evidence type="ECO:0000313" key="1">
    <source>
        <dbReference type="EMBL" id="MDU8992288.1"/>
    </source>
</evidence>
<keyword evidence="2" id="KW-1185">Reference proteome</keyword>
<name>A0ABU3UEJ8_9ACTN</name>
<sequence>MQAGASAMSYSLSLYRFLDGEPAEPDMDVVRAVLSPCDAAPEKAAESDREFWIRAADGSEAEVFVFDGGIGVECPQTGDVWQIIIELADRLGAGILIPDGTLLCREDMRGHLPGGLESDAVFVPEITLEVFERAAGPFSHPLT</sequence>
<gene>
    <name evidence="1" type="ORF">PU648_07940</name>
</gene>
<evidence type="ECO:0000313" key="2">
    <source>
        <dbReference type="Proteomes" id="UP001257627"/>
    </source>
</evidence>
<comment type="caution">
    <text evidence="1">The sequence shown here is derived from an EMBL/GenBank/DDBJ whole genome shotgun (WGS) entry which is preliminary data.</text>
</comment>
<protein>
    <recommendedName>
        <fullName evidence="3">SseB protein N-terminal domain-containing protein</fullName>
    </recommendedName>
</protein>
<dbReference type="RefSeq" id="WP_316732519.1">
    <property type="nucleotide sequence ID" value="NZ_JARAKF010000001.1"/>
</dbReference>
<dbReference type="Proteomes" id="UP001257627">
    <property type="component" value="Unassembled WGS sequence"/>
</dbReference>
<proteinExistence type="predicted"/>
<dbReference type="EMBL" id="JARAKF010000001">
    <property type="protein sequence ID" value="MDU8992288.1"/>
    <property type="molecule type" value="Genomic_DNA"/>
</dbReference>
<evidence type="ECO:0008006" key="3">
    <source>
        <dbReference type="Google" id="ProtNLM"/>
    </source>
</evidence>
<organism evidence="1 2">
    <name type="scientific">Streptomyces mirabilis</name>
    <dbReference type="NCBI Taxonomy" id="68239"/>
    <lineage>
        <taxon>Bacteria</taxon>
        <taxon>Bacillati</taxon>
        <taxon>Actinomycetota</taxon>
        <taxon>Actinomycetes</taxon>
        <taxon>Kitasatosporales</taxon>
        <taxon>Streptomycetaceae</taxon>
        <taxon>Streptomyces</taxon>
    </lineage>
</organism>
<reference evidence="1 2" key="1">
    <citation type="submission" date="2023-02" db="EMBL/GenBank/DDBJ databases">
        <authorList>
            <person name="Maleckis M."/>
        </authorList>
    </citation>
    <scope>NUCLEOTIDE SEQUENCE [LARGE SCALE GENOMIC DNA]</scope>
    <source>
        <strain evidence="1 2">P8-A2</strain>
    </source>
</reference>
<accession>A0ABU3UEJ8</accession>